<gene>
    <name evidence="2" type="ORF">IAA97_07900</name>
</gene>
<dbReference type="InterPro" id="IPR036063">
    <property type="entry name" value="Smr_dom_sf"/>
</dbReference>
<reference evidence="2" key="1">
    <citation type="submission" date="2020-10" db="EMBL/GenBank/DDBJ databases">
        <authorList>
            <person name="Gilroy R."/>
        </authorList>
    </citation>
    <scope>NUCLEOTIDE SEQUENCE</scope>
    <source>
        <strain evidence="2">7293</strain>
    </source>
</reference>
<dbReference type="PANTHER" id="PTHR35562">
    <property type="entry name" value="DNA ENDONUCLEASE SMRA-RELATED"/>
    <property type="match status" value="1"/>
</dbReference>
<organism evidence="2 3">
    <name type="scientific">Candidatus Ornithospirochaeta stercoripullorum</name>
    <dbReference type="NCBI Taxonomy" id="2840899"/>
    <lineage>
        <taxon>Bacteria</taxon>
        <taxon>Pseudomonadati</taxon>
        <taxon>Spirochaetota</taxon>
        <taxon>Spirochaetia</taxon>
        <taxon>Spirochaetales</taxon>
        <taxon>Spirochaetaceae</taxon>
        <taxon>Spirochaetaceae incertae sedis</taxon>
        <taxon>Candidatus Ornithospirochaeta</taxon>
    </lineage>
</organism>
<dbReference type="EMBL" id="JADIMT010000092">
    <property type="protein sequence ID" value="MBO8436884.1"/>
    <property type="molecule type" value="Genomic_DNA"/>
</dbReference>
<dbReference type="SUPFAM" id="SSF160443">
    <property type="entry name" value="SMR domain-like"/>
    <property type="match status" value="1"/>
</dbReference>
<feature type="domain" description="Smr" evidence="1">
    <location>
        <begin position="12"/>
        <end position="93"/>
    </location>
</feature>
<dbReference type="SMART" id="SM00463">
    <property type="entry name" value="SMR"/>
    <property type="match status" value="1"/>
</dbReference>
<dbReference type="Proteomes" id="UP000823615">
    <property type="component" value="Unassembled WGS sequence"/>
</dbReference>
<dbReference type="InterPro" id="IPR002625">
    <property type="entry name" value="Smr_dom"/>
</dbReference>
<feature type="non-terminal residue" evidence="2">
    <location>
        <position position="1"/>
    </location>
</feature>
<evidence type="ECO:0000259" key="1">
    <source>
        <dbReference type="PROSITE" id="PS50828"/>
    </source>
</evidence>
<protein>
    <submittedName>
        <fullName evidence="2">Smr/MutS family protein</fullName>
    </submittedName>
</protein>
<dbReference type="AlphaFoldDB" id="A0A9D9DZJ5"/>
<comment type="caution">
    <text evidence="2">The sequence shown here is derived from an EMBL/GenBank/DDBJ whole genome shotgun (WGS) entry which is preliminary data.</text>
</comment>
<reference evidence="2" key="2">
    <citation type="journal article" date="2021" name="PeerJ">
        <title>Extensive microbial diversity within the chicken gut microbiome revealed by metagenomics and culture.</title>
        <authorList>
            <person name="Gilroy R."/>
            <person name="Ravi A."/>
            <person name="Getino M."/>
            <person name="Pursley I."/>
            <person name="Horton D.L."/>
            <person name="Alikhan N.F."/>
            <person name="Baker D."/>
            <person name="Gharbi K."/>
            <person name="Hall N."/>
            <person name="Watson M."/>
            <person name="Adriaenssens E.M."/>
            <person name="Foster-Nyarko E."/>
            <person name="Jarju S."/>
            <person name="Secka A."/>
            <person name="Antonio M."/>
            <person name="Oren A."/>
            <person name="Chaudhuri R.R."/>
            <person name="La Ragione R."/>
            <person name="Hildebrand F."/>
            <person name="Pallen M.J."/>
        </authorList>
    </citation>
    <scope>NUCLEOTIDE SEQUENCE</scope>
    <source>
        <strain evidence="2">7293</strain>
    </source>
</reference>
<dbReference type="PANTHER" id="PTHR35562:SF2">
    <property type="entry name" value="DNA ENDONUCLEASE SMRA-RELATED"/>
    <property type="match status" value="1"/>
</dbReference>
<evidence type="ECO:0000313" key="3">
    <source>
        <dbReference type="Proteomes" id="UP000823615"/>
    </source>
</evidence>
<dbReference type="Gene3D" id="3.30.1370.110">
    <property type="match status" value="1"/>
</dbReference>
<name>A0A9D9DZJ5_9SPIO</name>
<sequence>SKLRTMMPQSTLDLHGYTVAEAESCVKSFLDECRENGLRKISIITGKGLHSEDGIGVLRDAVIHVLDESGIVSEKYSAPQSAGGSGALWIILKA</sequence>
<proteinExistence type="predicted"/>
<dbReference type="PROSITE" id="PS50828">
    <property type="entry name" value="SMR"/>
    <property type="match status" value="1"/>
</dbReference>
<dbReference type="Pfam" id="PF01713">
    <property type="entry name" value="Smr"/>
    <property type="match status" value="1"/>
</dbReference>
<evidence type="ECO:0000313" key="2">
    <source>
        <dbReference type="EMBL" id="MBO8436884.1"/>
    </source>
</evidence>
<accession>A0A9D9DZJ5</accession>